<accession>A0A811YN25</accession>
<dbReference type="GO" id="GO:0005634">
    <property type="term" value="C:nucleus"/>
    <property type="evidence" value="ECO:0007669"/>
    <property type="project" value="TreeGrafter"/>
</dbReference>
<dbReference type="GO" id="GO:0004721">
    <property type="term" value="F:phosphoprotein phosphatase activity"/>
    <property type="evidence" value="ECO:0007669"/>
    <property type="project" value="UniProtKB-KW"/>
</dbReference>
<dbReference type="AlphaFoldDB" id="A0A811YN25"/>
<feature type="region of interest" description="Disordered" evidence="2">
    <location>
        <begin position="66"/>
        <end position="116"/>
    </location>
</feature>
<dbReference type="GO" id="GO:0005737">
    <property type="term" value="C:cytoplasm"/>
    <property type="evidence" value="ECO:0007669"/>
    <property type="project" value="TreeGrafter"/>
</dbReference>
<protein>
    <submittedName>
        <fullName evidence="3">(raccoon dog) hypothetical protein</fullName>
    </submittedName>
</protein>
<proteinExistence type="predicted"/>
<dbReference type="GO" id="GO:0043409">
    <property type="term" value="P:negative regulation of MAPK cascade"/>
    <property type="evidence" value="ECO:0007669"/>
    <property type="project" value="TreeGrafter"/>
</dbReference>
<sequence length="352" mass="38996">MTCHVIGQESSHSPGKAGVIQWLHPAKTPDQNLQRPSLHTSLGGCCVGHGSAATTLRAAGEGGVRMRSCCRRQPRAGQRASRGRQRGRPAPRTSRLASWGPQSTSSKAFRSEYPEGSMDVKPIAREEVETKKALRSQCRRPARNISCRPAYDQDGPDATLPLLHLGSTCRACKCELLANTRITALLCVSQRTLESCMVHLRYKWIPSVGFTKSGKGEARLGSPIHTPSACMAYLMKTKQFCLKDAFDHIQQRRSAVFPKFGFIGQQLLRYDSLFMAHLQMLSPDMQGSYCTFPTSVMVSVPIHSAGASWPQPHPTKTGLGELAQPQQLRFYFLNSDISYLCNTEKLTLFYHE</sequence>
<evidence type="ECO:0000256" key="2">
    <source>
        <dbReference type="SAM" id="MobiDB-lite"/>
    </source>
</evidence>
<name>A0A811YN25_NYCPR</name>
<dbReference type="Proteomes" id="UP000645828">
    <property type="component" value="Unassembled WGS sequence"/>
</dbReference>
<keyword evidence="1" id="KW-0378">Hydrolase</keyword>
<dbReference type="EMBL" id="CAJHUB010000681">
    <property type="protein sequence ID" value="CAD7678841.1"/>
    <property type="molecule type" value="Genomic_DNA"/>
</dbReference>
<dbReference type="Gene3D" id="3.90.190.10">
    <property type="entry name" value="Protein tyrosine phosphatase superfamily"/>
    <property type="match status" value="1"/>
</dbReference>
<gene>
    <name evidence="3" type="ORF">NYPRO_LOCUS11639</name>
</gene>
<dbReference type="PANTHER" id="PTHR10159">
    <property type="entry name" value="DUAL SPECIFICITY PROTEIN PHOSPHATASE"/>
    <property type="match status" value="1"/>
</dbReference>
<dbReference type="PANTHER" id="PTHR10159:SF40">
    <property type="entry name" value="DUAL SPECIFICITY PROTEIN PHOSPHATASE 5"/>
    <property type="match status" value="1"/>
</dbReference>
<comment type="caution">
    <text evidence="3">The sequence shown here is derived from an EMBL/GenBank/DDBJ whole genome shotgun (WGS) entry which is preliminary data.</text>
</comment>
<dbReference type="GO" id="GO:0001706">
    <property type="term" value="P:endoderm formation"/>
    <property type="evidence" value="ECO:0007669"/>
    <property type="project" value="TreeGrafter"/>
</dbReference>
<evidence type="ECO:0000256" key="1">
    <source>
        <dbReference type="ARBA" id="ARBA00022912"/>
    </source>
</evidence>
<evidence type="ECO:0000313" key="3">
    <source>
        <dbReference type="EMBL" id="CAD7678841.1"/>
    </source>
</evidence>
<evidence type="ECO:0000313" key="4">
    <source>
        <dbReference type="Proteomes" id="UP000645828"/>
    </source>
</evidence>
<dbReference type="SUPFAM" id="SSF52799">
    <property type="entry name" value="(Phosphotyrosine protein) phosphatases II"/>
    <property type="match status" value="2"/>
</dbReference>
<keyword evidence="4" id="KW-1185">Reference proteome</keyword>
<keyword evidence="1" id="KW-0904">Protein phosphatase</keyword>
<organism evidence="3 4">
    <name type="scientific">Nyctereutes procyonoides</name>
    <name type="common">Raccoon dog</name>
    <name type="synonym">Canis procyonoides</name>
    <dbReference type="NCBI Taxonomy" id="34880"/>
    <lineage>
        <taxon>Eukaryota</taxon>
        <taxon>Metazoa</taxon>
        <taxon>Chordata</taxon>
        <taxon>Craniata</taxon>
        <taxon>Vertebrata</taxon>
        <taxon>Euteleostomi</taxon>
        <taxon>Mammalia</taxon>
        <taxon>Eutheria</taxon>
        <taxon>Laurasiatheria</taxon>
        <taxon>Carnivora</taxon>
        <taxon>Caniformia</taxon>
        <taxon>Canidae</taxon>
        <taxon>Nyctereutes</taxon>
    </lineage>
</organism>
<reference evidence="3" key="1">
    <citation type="submission" date="2020-12" db="EMBL/GenBank/DDBJ databases">
        <authorList>
            <consortium name="Molecular Ecology Group"/>
        </authorList>
    </citation>
    <scope>NUCLEOTIDE SEQUENCE</scope>
    <source>
        <strain evidence="3">TBG_1078</strain>
    </source>
</reference>
<dbReference type="InterPro" id="IPR029021">
    <property type="entry name" value="Prot-tyrosine_phosphatase-like"/>
</dbReference>